<dbReference type="GO" id="GO:0005576">
    <property type="term" value="C:extracellular region"/>
    <property type="evidence" value="ECO:0007669"/>
    <property type="project" value="UniProtKB-SubCell"/>
</dbReference>
<keyword evidence="2" id="KW-0964">Secreted</keyword>
<sequence>MKTVQSIPRPSSAGVDKSLLSQALQTTSIHSFPESRAFVTRLECSPAVMPLVLCVVAVLFGCPLGEMFVLHPSPEASAVKANRCKGDLEIRKILLESLNLQQEPRVSMSKMHHLREQWKASFRSSLTSAPAGNATFPEDSRNSSCCKHSCQIFIKDLGWEHWVVYPESITFVKCRSCASESTDAPAQCCLPTAHVIVPFVYMDDWSGVVLSSVSLIRECGCDPGEETQNPEVMTPS</sequence>
<name>A0A6P6NRY7_CARAU</name>
<comment type="subcellular location">
    <subcellularLocation>
        <location evidence="1">Secreted</location>
    </subcellularLocation>
</comment>
<dbReference type="GeneTree" id="ENSGT00400000024763"/>
<dbReference type="InterPro" id="IPR029034">
    <property type="entry name" value="Cystine-knot_cytokine"/>
</dbReference>
<dbReference type="OrthoDB" id="8997642at2759"/>
<evidence type="ECO:0000313" key="5">
    <source>
        <dbReference type="RefSeq" id="XP_026111149.1"/>
    </source>
</evidence>
<dbReference type="Gene3D" id="2.10.90.10">
    <property type="entry name" value="Cystine-knot cytokines"/>
    <property type="match status" value="1"/>
</dbReference>
<protein>
    <submittedName>
        <fullName evidence="5 6">Univin-like isoform X1</fullName>
    </submittedName>
</protein>
<evidence type="ECO:0000256" key="2">
    <source>
        <dbReference type="ARBA" id="ARBA00022525"/>
    </source>
</evidence>
<accession>A0A6P6NRY7</accession>
<evidence type="ECO:0000313" key="4">
    <source>
        <dbReference type="Proteomes" id="UP000515129"/>
    </source>
</evidence>
<dbReference type="GeneID" id="113086215"/>
<feature type="domain" description="TGF-beta family profile" evidence="3">
    <location>
        <begin position="123"/>
        <end position="222"/>
    </location>
</feature>
<dbReference type="RefSeq" id="XP_026121273.1">
    <property type="nucleotide sequence ID" value="XM_026265488.1"/>
</dbReference>
<dbReference type="RefSeq" id="XP_026111149.1">
    <property type="nucleotide sequence ID" value="XM_026255364.1"/>
</dbReference>
<dbReference type="AlphaFoldDB" id="A0A6P6NRY7"/>
<evidence type="ECO:0000256" key="1">
    <source>
        <dbReference type="ARBA" id="ARBA00004613"/>
    </source>
</evidence>
<dbReference type="PROSITE" id="PS51362">
    <property type="entry name" value="TGF_BETA_2"/>
    <property type="match status" value="1"/>
</dbReference>
<dbReference type="CDD" id="cd19379">
    <property type="entry name" value="TGF_beta_GSDF"/>
    <property type="match status" value="1"/>
</dbReference>
<dbReference type="SMART" id="SM00204">
    <property type="entry name" value="TGFB"/>
    <property type="match status" value="1"/>
</dbReference>
<gene>
    <name evidence="5" type="primary">LOC113086215</name>
    <name evidence="6" type="synonym">LOC113100996</name>
</gene>
<dbReference type="GO" id="GO:0008083">
    <property type="term" value="F:growth factor activity"/>
    <property type="evidence" value="ECO:0007669"/>
    <property type="project" value="InterPro"/>
</dbReference>
<keyword evidence="4" id="KW-1185">Reference proteome</keyword>
<evidence type="ECO:0000259" key="3">
    <source>
        <dbReference type="PROSITE" id="PS51362"/>
    </source>
</evidence>
<organism evidence="4 5">
    <name type="scientific">Carassius auratus</name>
    <name type="common">Goldfish</name>
    <dbReference type="NCBI Taxonomy" id="7957"/>
    <lineage>
        <taxon>Eukaryota</taxon>
        <taxon>Metazoa</taxon>
        <taxon>Chordata</taxon>
        <taxon>Craniata</taxon>
        <taxon>Vertebrata</taxon>
        <taxon>Euteleostomi</taxon>
        <taxon>Actinopterygii</taxon>
        <taxon>Neopterygii</taxon>
        <taxon>Teleostei</taxon>
        <taxon>Ostariophysi</taxon>
        <taxon>Cypriniformes</taxon>
        <taxon>Cyprinidae</taxon>
        <taxon>Cyprininae</taxon>
        <taxon>Carassius</taxon>
    </lineage>
</organism>
<dbReference type="InterPro" id="IPR001839">
    <property type="entry name" value="TGF-b_C"/>
</dbReference>
<evidence type="ECO:0000313" key="6">
    <source>
        <dbReference type="RefSeq" id="XP_026121273.1"/>
    </source>
</evidence>
<dbReference type="Proteomes" id="UP000515129">
    <property type="component" value="Unplaced"/>
</dbReference>
<dbReference type="KEGG" id="caua:113086215"/>
<dbReference type="KEGG" id="caua:113100996"/>
<reference evidence="5 6" key="1">
    <citation type="submission" date="2025-04" db="UniProtKB">
        <authorList>
            <consortium name="RefSeq"/>
        </authorList>
    </citation>
    <scope>IDENTIFICATION</scope>
    <source>
        <strain evidence="5 6">Wakin</strain>
        <tissue evidence="5 6">Muscle</tissue>
    </source>
</reference>
<proteinExistence type="predicted"/>
<dbReference type="SUPFAM" id="SSF57501">
    <property type="entry name" value="Cystine-knot cytokines"/>
    <property type="match status" value="1"/>
</dbReference>